<organism evidence="1">
    <name type="scientific">Pseudoalteromonas luteoviolacea</name>
    <dbReference type="NCBI Taxonomy" id="43657"/>
    <lineage>
        <taxon>Bacteria</taxon>
        <taxon>Pseudomonadati</taxon>
        <taxon>Pseudomonadota</taxon>
        <taxon>Gammaproteobacteria</taxon>
        <taxon>Alteromonadales</taxon>
        <taxon>Pseudoalteromonadaceae</taxon>
        <taxon>Pseudoalteromonas</taxon>
    </lineage>
</organism>
<proteinExistence type="predicted"/>
<reference evidence="1" key="1">
    <citation type="journal article" date="2014" name="Science">
        <title>Marine tubeworm metamorphosis induced by arrays of bacterial phage tail-like structures.</title>
        <authorList>
            <person name="Shikuma N.J."/>
            <person name="Pilhofer M."/>
            <person name="Weiss G.L."/>
            <person name="Hadfield M.G."/>
            <person name="Jensen G.J."/>
            <person name="Newman D.K."/>
        </authorList>
    </citation>
    <scope>NUCLEOTIDE SEQUENCE</scope>
    <source>
        <strain evidence="1">HI1</strain>
    </source>
</reference>
<dbReference type="AlphaFoldDB" id="A0A023PZ88"/>
<dbReference type="EMBL" id="KF724688">
    <property type="protein sequence ID" value="AHX39850.1"/>
    <property type="molecule type" value="Genomic_DNA"/>
</dbReference>
<evidence type="ECO:0000313" key="1">
    <source>
        <dbReference type="EMBL" id="AHX39850.1"/>
    </source>
</evidence>
<accession>A0A023PZ88</accession>
<name>A0A023PZ88_9GAMM</name>
<sequence length="78" mass="8442">MGLSIGSEGVCESPTEPLLLSVPNGNSIVISHTMCGEFACIEECTMYVLMRHSIETMRVKFTLVGIIATSKSILYVAM</sequence>
<protein>
    <submittedName>
        <fullName evidence="1">Uncharacterized protein</fullName>
    </submittedName>
</protein>